<dbReference type="STRING" id="293826.Amet_1454"/>
<organism evidence="1 2">
    <name type="scientific">Alkaliphilus metalliredigens (strain QYMF)</name>
    <dbReference type="NCBI Taxonomy" id="293826"/>
    <lineage>
        <taxon>Bacteria</taxon>
        <taxon>Bacillati</taxon>
        <taxon>Bacillota</taxon>
        <taxon>Clostridia</taxon>
        <taxon>Peptostreptococcales</taxon>
        <taxon>Natronincolaceae</taxon>
        <taxon>Alkaliphilus</taxon>
    </lineage>
</organism>
<dbReference type="AlphaFoldDB" id="A6TN85"/>
<reference evidence="2" key="1">
    <citation type="journal article" date="2016" name="Genome Announc.">
        <title>Complete genome sequence of Alkaliphilus metalliredigens strain QYMF, an alkaliphilic and metal-reducing bacterium isolated from borax-contaminated leachate ponds.</title>
        <authorList>
            <person name="Hwang C."/>
            <person name="Copeland A."/>
            <person name="Lucas S."/>
            <person name="Lapidus A."/>
            <person name="Barry K."/>
            <person name="Detter J.C."/>
            <person name="Glavina Del Rio T."/>
            <person name="Hammon N."/>
            <person name="Israni S."/>
            <person name="Dalin E."/>
            <person name="Tice H."/>
            <person name="Pitluck S."/>
            <person name="Chertkov O."/>
            <person name="Brettin T."/>
            <person name="Bruce D."/>
            <person name="Han C."/>
            <person name="Schmutz J."/>
            <person name="Larimer F."/>
            <person name="Land M.L."/>
            <person name="Hauser L."/>
            <person name="Kyrpides N."/>
            <person name="Mikhailova N."/>
            <person name="Ye Q."/>
            <person name="Zhou J."/>
            <person name="Richardson P."/>
            <person name="Fields M.W."/>
        </authorList>
    </citation>
    <scope>NUCLEOTIDE SEQUENCE [LARGE SCALE GENOMIC DNA]</scope>
    <source>
        <strain evidence="2">QYMF</strain>
    </source>
</reference>
<dbReference type="Proteomes" id="UP000001572">
    <property type="component" value="Chromosome"/>
</dbReference>
<keyword evidence="2" id="KW-1185">Reference proteome</keyword>
<accession>A6TN85</accession>
<proteinExistence type="predicted"/>
<evidence type="ECO:0000313" key="1">
    <source>
        <dbReference type="EMBL" id="ABR47653.1"/>
    </source>
</evidence>
<evidence type="ECO:0000313" key="2">
    <source>
        <dbReference type="Proteomes" id="UP000001572"/>
    </source>
</evidence>
<protein>
    <submittedName>
        <fullName evidence="1">Uncharacterized protein</fullName>
    </submittedName>
</protein>
<dbReference type="EMBL" id="CP000724">
    <property type="protein sequence ID" value="ABR47653.1"/>
    <property type="molecule type" value="Genomic_DNA"/>
</dbReference>
<dbReference type="OrthoDB" id="384892at2"/>
<gene>
    <name evidence="1" type="ordered locus">Amet_1454</name>
</gene>
<dbReference type="HOGENOM" id="CLU_2244260_0_0_9"/>
<name>A6TN85_ALKMQ</name>
<sequence length="104" mass="12677">MECPYCNKQMRLRNTETDNLLSWTPEGESRSSISRWAMSPNWVLEVYNSNQAFLLSYMDRKEVSIQWLRKEQEEMKGTNFKTLVVKENRNDAIMRRRKIWRKIR</sequence>
<dbReference type="KEGG" id="amt:Amet_1454"/>